<keyword evidence="2" id="KW-0863">Zinc-finger</keyword>
<proteinExistence type="predicted"/>
<keyword evidence="4" id="KW-0472">Membrane</keyword>
<dbReference type="InterPro" id="IPR013083">
    <property type="entry name" value="Znf_RING/FYVE/PHD"/>
</dbReference>
<evidence type="ECO:0000256" key="2">
    <source>
        <dbReference type="ARBA" id="ARBA00022771"/>
    </source>
</evidence>
<sequence length="244" mass="27496">MGAHVIDMCLDQQLVTSHSQESSSSTTLMPITNSTDVSSAAMNIEGGKGLTIDMNKNGKKPNEEVEEMAECRICKDEDLLTKFEAPCHCDGSIKYAHRSCIQEWCDVRGHIICEICQKPYQPNYTAANPPPCDYDPREIVYLSEETWTIPFTNREILSPLRLLEIAQYQVSRSFNTSFNLRKPTVGMLFGTTLTILLFVLLIRDLYSYKAAEGDTLDKASHIFFCVMLMIFVPLYVVSGCFECS</sequence>
<dbReference type="GO" id="GO:0004842">
    <property type="term" value="F:ubiquitin-protein transferase activity"/>
    <property type="evidence" value="ECO:0007669"/>
    <property type="project" value="TreeGrafter"/>
</dbReference>
<keyword evidence="4" id="KW-0812">Transmembrane</keyword>
<dbReference type="InterPro" id="IPR033275">
    <property type="entry name" value="MARCH-like"/>
</dbReference>
<evidence type="ECO:0000256" key="1">
    <source>
        <dbReference type="ARBA" id="ARBA00022723"/>
    </source>
</evidence>
<evidence type="ECO:0000259" key="5">
    <source>
        <dbReference type="PROSITE" id="PS51292"/>
    </source>
</evidence>
<evidence type="ECO:0000313" key="7">
    <source>
        <dbReference type="Proteomes" id="UP001372338"/>
    </source>
</evidence>
<keyword evidence="1" id="KW-0479">Metal-binding</keyword>
<name>A0AAN9I556_CROPI</name>
<keyword evidence="7" id="KW-1185">Reference proteome</keyword>
<feature type="domain" description="RING-CH-type" evidence="5">
    <location>
        <begin position="63"/>
        <end position="123"/>
    </location>
</feature>
<dbReference type="GO" id="GO:0016567">
    <property type="term" value="P:protein ubiquitination"/>
    <property type="evidence" value="ECO:0007669"/>
    <property type="project" value="TreeGrafter"/>
</dbReference>
<dbReference type="PANTHER" id="PTHR23012:SF213">
    <property type="entry name" value="RING-VARIANT DOMAIN PROTEIN"/>
    <property type="match status" value="1"/>
</dbReference>
<dbReference type="AlphaFoldDB" id="A0AAN9I556"/>
<gene>
    <name evidence="6" type="ORF">RIF29_19036</name>
</gene>
<accession>A0AAN9I556</accession>
<evidence type="ECO:0000313" key="6">
    <source>
        <dbReference type="EMBL" id="KAK7266392.1"/>
    </source>
</evidence>
<dbReference type="SMART" id="SM00744">
    <property type="entry name" value="RINGv"/>
    <property type="match status" value="1"/>
</dbReference>
<reference evidence="6 7" key="1">
    <citation type="submission" date="2024-01" db="EMBL/GenBank/DDBJ databases">
        <title>The genomes of 5 underutilized Papilionoideae crops provide insights into root nodulation and disease resistanc.</title>
        <authorList>
            <person name="Yuan L."/>
        </authorList>
    </citation>
    <scope>NUCLEOTIDE SEQUENCE [LARGE SCALE GENOMIC DNA]</scope>
    <source>
        <strain evidence="6">ZHUSHIDOU_FW_LH</strain>
        <tissue evidence="6">Leaf</tissue>
    </source>
</reference>
<feature type="transmembrane region" description="Helical" evidence="4">
    <location>
        <begin position="221"/>
        <end position="241"/>
    </location>
</feature>
<dbReference type="EMBL" id="JAYWIO010000004">
    <property type="protein sequence ID" value="KAK7266392.1"/>
    <property type="molecule type" value="Genomic_DNA"/>
</dbReference>
<dbReference type="Pfam" id="PF12906">
    <property type="entry name" value="RINGv"/>
    <property type="match status" value="1"/>
</dbReference>
<keyword evidence="3" id="KW-0862">Zinc</keyword>
<evidence type="ECO:0000256" key="3">
    <source>
        <dbReference type="ARBA" id="ARBA00022833"/>
    </source>
</evidence>
<organism evidence="6 7">
    <name type="scientific">Crotalaria pallida</name>
    <name type="common">Smooth rattlebox</name>
    <name type="synonym">Crotalaria striata</name>
    <dbReference type="NCBI Taxonomy" id="3830"/>
    <lineage>
        <taxon>Eukaryota</taxon>
        <taxon>Viridiplantae</taxon>
        <taxon>Streptophyta</taxon>
        <taxon>Embryophyta</taxon>
        <taxon>Tracheophyta</taxon>
        <taxon>Spermatophyta</taxon>
        <taxon>Magnoliopsida</taxon>
        <taxon>eudicotyledons</taxon>
        <taxon>Gunneridae</taxon>
        <taxon>Pentapetalae</taxon>
        <taxon>rosids</taxon>
        <taxon>fabids</taxon>
        <taxon>Fabales</taxon>
        <taxon>Fabaceae</taxon>
        <taxon>Papilionoideae</taxon>
        <taxon>50 kb inversion clade</taxon>
        <taxon>genistoids sensu lato</taxon>
        <taxon>core genistoids</taxon>
        <taxon>Crotalarieae</taxon>
        <taxon>Crotalaria</taxon>
    </lineage>
</organism>
<evidence type="ECO:0000256" key="4">
    <source>
        <dbReference type="SAM" id="Phobius"/>
    </source>
</evidence>
<dbReference type="PANTHER" id="PTHR23012">
    <property type="entry name" value="RING/FYVE/PHD ZINC FINGER DOMAIN-CONTAINING"/>
    <property type="match status" value="1"/>
</dbReference>
<dbReference type="Proteomes" id="UP001372338">
    <property type="component" value="Unassembled WGS sequence"/>
</dbReference>
<dbReference type="Gene3D" id="3.30.40.10">
    <property type="entry name" value="Zinc/RING finger domain, C3HC4 (zinc finger)"/>
    <property type="match status" value="1"/>
</dbReference>
<comment type="caution">
    <text evidence="6">The sequence shown here is derived from an EMBL/GenBank/DDBJ whole genome shotgun (WGS) entry which is preliminary data.</text>
</comment>
<dbReference type="CDD" id="cd16495">
    <property type="entry name" value="RING_CH-C4HC3_MARCH"/>
    <property type="match status" value="1"/>
</dbReference>
<feature type="transmembrane region" description="Helical" evidence="4">
    <location>
        <begin position="184"/>
        <end position="201"/>
    </location>
</feature>
<dbReference type="GO" id="GO:0008270">
    <property type="term" value="F:zinc ion binding"/>
    <property type="evidence" value="ECO:0007669"/>
    <property type="project" value="UniProtKB-KW"/>
</dbReference>
<dbReference type="InterPro" id="IPR011016">
    <property type="entry name" value="Znf_RING-CH"/>
</dbReference>
<dbReference type="GO" id="GO:0016020">
    <property type="term" value="C:membrane"/>
    <property type="evidence" value="ECO:0007669"/>
    <property type="project" value="TreeGrafter"/>
</dbReference>
<keyword evidence="4" id="KW-1133">Transmembrane helix</keyword>
<protein>
    <recommendedName>
        <fullName evidence="5">RING-CH-type domain-containing protein</fullName>
    </recommendedName>
</protein>
<dbReference type="PROSITE" id="PS51292">
    <property type="entry name" value="ZF_RING_CH"/>
    <property type="match status" value="1"/>
</dbReference>
<dbReference type="SUPFAM" id="SSF57850">
    <property type="entry name" value="RING/U-box"/>
    <property type="match status" value="1"/>
</dbReference>